<evidence type="ECO:0000256" key="4">
    <source>
        <dbReference type="ARBA" id="ARBA00023204"/>
    </source>
</evidence>
<dbReference type="GO" id="GO:0043916">
    <property type="term" value="F:DNA-7-methylguanine glycosylase activity"/>
    <property type="evidence" value="ECO:0007669"/>
    <property type="project" value="TreeGrafter"/>
</dbReference>
<dbReference type="SMART" id="SM00478">
    <property type="entry name" value="ENDO3c"/>
    <property type="match status" value="1"/>
</dbReference>
<keyword evidence="3" id="KW-0227">DNA damage</keyword>
<comment type="catalytic activity">
    <reaction evidence="1">
        <text>Hydrolysis of alkylated DNA, releasing 3-methyladenine, 3-methylguanine, 7-methylguanine and 7-methyladenine.</text>
        <dbReference type="EC" id="3.2.2.21"/>
    </reaction>
</comment>
<dbReference type="EC" id="3.2.2.21" evidence="2"/>
<dbReference type="AlphaFoldDB" id="A0A4Q1K775"/>
<dbReference type="Gene3D" id="1.10.1670.40">
    <property type="match status" value="1"/>
</dbReference>
<comment type="caution">
    <text evidence="6">The sequence shown here is derived from an EMBL/GenBank/DDBJ whole genome shotgun (WGS) entry which is preliminary data.</text>
</comment>
<proteinExistence type="predicted"/>
<evidence type="ECO:0000256" key="1">
    <source>
        <dbReference type="ARBA" id="ARBA00000086"/>
    </source>
</evidence>
<dbReference type="GO" id="GO:0032131">
    <property type="term" value="F:alkylated DNA binding"/>
    <property type="evidence" value="ECO:0007669"/>
    <property type="project" value="TreeGrafter"/>
</dbReference>
<evidence type="ECO:0000256" key="3">
    <source>
        <dbReference type="ARBA" id="ARBA00022763"/>
    </source>
</evidence>
<dbReference type="PANTHER" id="PTHR43003:SF5">
    <property type="entry name" value="DNA-3-METHYLADENINE GLYCOSYLASE"/>
    <property type="match status" value="1"/>
</dbReference>
<name>A0A4Q1K775_9FLAO</name>
<evidence type="ECO:0000259" key="5">
    <source>
        <dbReference type="SMART" id="SM00478"/>
    </source>
</evidence>
<dbReference type="GO" id="GO:0005737">
    <property type="term" value="C:cytoplasm"/>
    <property type="evidence" value="ECO:0007669"/>
    <property type="project" value="TreeGrafter"/>
</dbReference>
<dbReference type="OrthoDB" id="9785929at2"/>
<reference evidence="7" key="1">
    <citation type="submission" date="2019-01" db="EMBL/GenBank/DDBJ databases">
        <title>Cytophagaceae bacterium strain CAR-16.</title>
        <authorList>
            <person name="Chen W.-M."/>
        </authorList>
    </citation>
    <scope>NUCLEOTIDE SEQUENCE [LARGE SCALE GENOMIC DNA]</scope>
    <source>
        <strain evidence="7">LLJ-11</strain>
    </source>
</reference>
<dbReference type="GO" id="GO:0032993">
    <property type="term" value="C:protein-DNA complex"/>
    <property type="evidence" value="ECO:0007669"/>
    <property type="project" value="TreeGrafter"/>
</dbReference>
<dbReference type="EMBL" id="SBKO01000001">
    <property type="protein sequence ID" value="RXR21325.1"/>
    <property type="molecule type" value="Genomic_DNA"/>
</dbReference>
<protein>
    <recommendedName>
        <fullName evidence="2">DNA-3-methyladenine glycosylase II</fullName>
        <ecNumber evidence="2">3.2.2.21</ecNumber>
    </recommendedName>
</protein>
<evidence type="ECO:0000313" key="7">
    <source>
        <dbReference type="Proteomes" id="UP000290283"/>
    </source>
</evidence>
<dbReference type="SUPFAM" id="SSF48150">
    <property type="entry name" value="DNA-glycosylase"/>
    <property type="match status" value="1"/>
</dbReference>
<gene>
    <name evidence="6" type="ORF">EQG63_05130</name>
</gene>
<dbReference type="Proteomes" id="UP000290283">
    <property type="component" value="Unassembled WGS sequence"/>
</dbReference>
<dbReference type="CDD" id="cd00056">
    <property type="entry name" value="ENDO3c"/>
    <property type="match status" value="1"/>
</dbReference>
<organism evidence="6 7">
    <name type="scientific">Flavobacterium amnicola</name>
    <dbReference type="NCBI Taxonomy" id="2506422"/>
    <lineage>
        <taxon>Bacteria</taxon>
        <taxon>Pseudomonadati</taxon>
        <taxon>Bacteroidota</taxon>
        <taxon>Flavobacteriia</taxon>
        <taxon>Flavobacteriales</taxon>
        <taxon>Flavobacteriaceae</taxon>
        <taxon>Flavobacterium</taxon>
    </lineage>
</organism>
<sequence length="203" mass="23359">MKESVQYLIQKDKIFQQIIDEFGFPEIIPSRPEGFETLVLLILEQQVSIDSAKATFLRMRNGVANIQPSVLIAVSEEEFRAFGVSRQKAKYIKCLSEAILDKSLDLESLASKSSDEIRSELIKIKGIGNWTIDVYLMFSLQSPDVLPIGDVAIVNTMKELLNIHDKMEMEAYATLWSPHRTMASFLLWHHYLQKRGRKITYQY</sequence>
<dbReference type="InterPro" id="IPR003265">
    <property type="entry name" value="HhH-GPD_domain"/>
</dbReference>
<evidence type="ECO:0000256" key="2">
    <source>
        <dbReference type="ARBA" id="ARBA00012000"/>
    </source>
</evidence>
<dbReference type="GO" id="GO:0006307">
    <property type="term" value="P:DNA alkylation repair"/>
    <property type="evidence" value="ECO:0007669"/>
    <property type="project" value="TreeGrafter"/>
</dbReference>
<keyword evidence="4" id="KW-0234">DNA repair</keyword>
<keyword evidence="7" id="KW-1185">Reference proteome</keyword>
<dbReference type="InterPro" id="IPR011257">
    <property type="entry name" value="DNA_glycosylase"/>
</dbReference>
<dbReference type="RefSeq" id="WP_129435096.1">
    <property type="nucleotide sequence ID" value="NZ_SBKO01000001.1"/>
</dbReference>
<dbReference type="PANTHER" id="PTHR43003">
    <property type="entry name" value="DNA-3-METHYLADENINE GLYCOSYLASE"/>
    <property type="match status" value="1"/>
</dbReference>
<accession>A0A4Q1K775</accession>
<feature type="domain" description="HhH-GPD" evidence="5">
    <location>
        <begin position="43"/>
        <end position="195"/>
    </location>
</feature>
<dbReference type="GO" id="GO:0006285">
    <property type="term" value="P:base-excision repair, AP site formation"/>
    <property type="evidence" value="ECO:0007669"/>
    <property type="project" value="TreeGrafter"/>
</dbReference>
<dbReference type="Pfam" id="PF00730">
    <property type="entry name" value="HhH-GPD"/>
    <property type="match status" value="1"/>
</dbReference>
<dbReference type="InterPro" id="IPR051912">
    <property type="entry name" value="Alkylbase_DNA_Glycosylase/TA"/>
</dbReference>
<dbReference type="GO" id="GO:0008725">
    <property type="term" value="F:DNA-3-methyladenine glycosylase activity"/>
    <property type="evidence" value="ECO:0007669"/>
    <property type="project" value="TreeGrafter"/>
</dbReference>
<dbReference type="Gene3D" id="1.10.340.30">
    <property type="entry name" value="Hypothetical protein, domain 2"/>
    <property type="match status" value="1"/>
</dbReference>
<evidence type="ECO:0000313" key="6">
    <source>
        <dbReference type="EMBL" id="RXR21325.1"/>
    </source>
</evidence>